<dbReference type="InterPro" id="IPR037221">
    <property type="entry name" value="H-type_lectin_dom_sf"/>
</dbReference>
<organism evidence="2">
    <name type="scientific">mine drainage metagenome</name>
    <dbReference type="NCBI Taxonomy" id="410659"/>
    <lineage>
        <taxon>unclassified sequences</taxon>
        <taxon>metagenomes</taxon>
        <taxon>ecological metagenomes</taxon>
    </lineage>
</organism>
<dbReference type="GO" id="GO:0009986">
    <property type="term" value="C:cell surface"/>
    <property type="evidence" value="ECO:0007669"/>
    <property type="project" value="TreeGrafter"/>
</dbReference>
<accession>A0A1J5QLU5</accession>
<keyword evidence="2" id="KW-0430">Lectin</keyword>
<feature type="domain" description="H-type lectin" evidence="1">
    <location>
        <begin position="39"/>
        <end position="104"/>
    </location>
</feature>
<protein>
    <submittedName>
        <fullName evidence="2">H-type lectin domain protein</fullName>
    </submittedName>
</protein>
<dbReference type="GO" id="GO:0098636">
    <property type="term" value="C:protein complex involved in cell adhesion"/>
    <property type="evidence" value="ECO:0007669"/>
    <property type="project" value="TreeGrafter"/>
</dbReference>
<comment type="caution">
    <text evidence="2">The sequence shown here is derived from an EMBL/GenBank/DDBJ whole genome shotgun (WGS) entry which is preliminary data.</text>
</comment>
<sequence length="116" mass="12904">MRKIRSQTLGIDQGSAVLFSDFADDGVMWSGTGPREKRVHVTFDGVFLSDPVVTVSISMWDTDQKTNQRADISAANITPSGFDIVFKTWGDTRIARIRANWTAVGELHDDDVWDVS</sequence>
<gene>
    <name evidence="2" type="ORF">GALL_413140</name>
</gene>
<dbReference type="Gene3D" id="2.60.40.2080">
    <property type="match status" value="1"/>
</dbReference>
<dbReference type="GO" id="GO:0046871">
    <property type="term" value="F:N-acetylgalactosamine binding"/>
    <property type="evidence" value="ECO:0007669"/>
    <property type="project" value="TreeGrafter"/>
</dbReference>
<reference evidence="2" key="1">
    <citation type="submission" date="2016-10" db="EMBL/GenBank/DDBJ databases">
        <title>Sequence of Gallionella enrichment culture.</title>
        <authorList>
            <person name="Poehlein A."/>
            <person name="Muehling M."/>
            <person name="Daniel R."/>
        </authorList>
    </citation>
    <scope>NUCLEOTIDE SEQUENCE</scope>
</reference>
<dbReference type="GO" id="GO:0070492">
    <property type="term" value="F:oligosaccharide binding"/>
    <property type="evidence" value="ECO:0007669"/>
    <property type="project" value="TreeGrafter"/>
</dbReference>
<dbReference type="InterPro" id="IPR052487">
    <property type="entry name" value="Galactose-binding_lectin"/>
</dbReference>
<dbReference type="GO" id="GO:0045335">
    <property type="term" value="C:phagocytic vesicle"/>
    <property type="evidence" value="ECO:0007669"/>
    <property type="project" value="TreeGrafter"/>
</dbReference>
<dbReference type="GO" id="GO:0030247">
    <property type="term" value="F:polysaccharide binding"/>
    <property type="evidence" value="ECO:0007669"/>
    <property type="project" value="TreeGrafter"/>
</dbReference>
<dbReference type="InterPro" id="IPR019019">
    <property type="entry name" value="H-type_lectin_domain"/>
</dbReference>
<dbReference type="SUPFAM" id="SSF141086">
    <property type="entry name" value="Agglutinin HPA-like"/>
    <property type="match status" value="1"/>
</dbReference>
<dbReference type="PANTHER" id="PTHR46938:SF1">
    <property type="entry name" value="DISCOIDIN-1 SUBUNIT A-RELATED"/>
    <property type="match status" value="1"/>
</dbReference>
<evidence type="ECO:0000313" key="2">
    <source>
        <dbReference type="EMBL" id="OIQ76997.1"/>
    </source>
</evidence>
<dbReference type="GO" id="GO:0098609">
    <property type="term" value="P:cell-cell adhesion"/>
    <property type="evidence" value="ECO:0007669"/>
    <property type="project" value="TreeGrafter"/>
</dbReference>
<name>A0A1J5QLU5_9ZZZZ</name>
<proteinExistence type="predicted"/>
<dbReference type="Pfam" id="PF09458">
    <property type="entry name" value="H_lectin"/>
    <property type="match status" value="1"/>
</dbReference>
<evidence type="ECO:0000259" key="1">
    <source>
        <dbReference type="Pfam" id="PF09458"/>
    </source>
</evidence>
<dbReference type="PANTHER" id="PTHR46938">
    <property type="entry name" value="DISCOIDIN-1 SUBUNIT A-RELATED-RELATED"/>
    <property type="match status" value="1"/>
</dbReference>
<dbReference type="AlphaFoldDB" id="A0A1J5QLU5"/>
<dbReference type="EMBL" id="MLJW01001721">
    <property type="protein sequence ID" value="OIQ76997.1"/>
    <property type="molecule type" value="Genomic_DNA"/>
</dbReference>